<keyword evidence="2" id="KW-0472">Membrane</keyword>
<dbReference type="EMBL" id="RFLY01000007">
    <property type="protein sequence ID" value="RMH93139.1"/>
    <property type="molecule type" value="Genomic_DNA"/>
</dbReference>
<comment type="caution">
    <text evidence="3">The sequence shown here is derived from an EMBL/GenBank/DDBJ whole genome shotgun (WGS) entry which is preliminary data.</text>
</comment>
<keyword evidence="4" id="KW-1185">Reference proteome</keyword>
<evidence type="ECO:0000313" key="3">
    <source>
        <dbReference type="EMBL" id="RMH93139.1"/>
    </source>
</evidence>
<keyword evidence="2" id="KW-0812">Transmembrane</keyword>
<organism evidence="3 4">
    <name type="scientific">Solilutibacter pythonis</name>
    <dbReference type="NCBI Taxonomy" id="2483112"/>
    <lineage>
        <taxon>Bacteria</taxon>
        <taxon>Pseudomonadati</taxon>
        <taxon>Pseudomonadota</taxon>
        <taxon>Gammaproteobacteria</taxon>
        <taxon>Lysobacterales</taxon>
        <taxon>Lysobacteraceae</taxon>
        <taxon>Solilutibacter</taxon>
    </lineage>
</organism>
<proteinExistence type="predicted"/>
<evidence type="ECO:0000256" key="1">
    <source>
        <dbReference type="SAM" id="Coils"/>
    </source>
</evidence>
<evidence type="ECO:0000313" key="4">
    <source>
        <dbReference type="Proteomes" id="UP000275012"/>
    </source>
</evidence>
<feature type="transmembrane region" description="Helical" evidence="2">
    <location>
        <begin position="111"/>
        <end position="133"/>
    </location>
</feature>
<keyword evidence="1" id="KW-0175">Coiled coil</keyword>
<evidence type="ECO:0000256" key="2">
    <source>
        <dbReference type="SAM" id="Phobius"/>
    </source>
</evidence>
<sequence>MREQTLPDLIAKTASLMEQFERRCAKIEQDQQVLTQRLAAMAEHIPGIVRQSADTHLQRISSNIAGSAREGLQQAVSGYEQGLNQSGAALKNQAATLNTELKRLEALHRHLILKVAAILTFGLGLLIMGTLYLSTHYRSVIEQNQVSAELLRAYNRADVTLCGDTLCANIDPKAKPYGSGKKTYHPVKPRQP</sequence>
<reference evidence="3 4" key="1">
    <citation type="submission" date="2018-10" db="EMBL/GenBank/DDBJ databases">
        <title>Proposal of Lysobacter pythonis sp. nov. isolated from royal pythons (Python regius).</title>
        <authorList>
            <person name="Hans-Juergen B."/>
            <person name="Huptas C."/>
            <person name="Sandra B."/>
            <person name="Igor L."/>
            <person name="Joachim S."/>
            <person name="Siegfried S."/>
            <person name="Mareike W."/>
            <person name="Peter K."/>
        </authorList>
    </citation>
    <scope>NUCLEOTIDE SEQUENCE [LARGE SCALE GENOMIC DNA]</scope>
    <source>
        <strain evidence="3 4">4284/11</strain>
    </source>
</reference>
<gene>
    <name evidence="3" type="ORF">EBB59_06260</name>
</gene>
<dbReference type="Proteomes" id="UP000275012">
    <property type="component" value="Unassembled WGS sequence"/>
</dbReference>
<dbReference type="AlphaFoldDB" id="A0A3M2I0I0"/>
<accession>A0A3M2I0I0</accession>
<keyword evidence="2" id="KW-1133">Transmembrane helix</keyword>
<name>A0A3M2I0I0_9GAMM</name>
<protein>
    <submittedName>
        <fullName evidence="3">Relaxation protein</fullName>
    </submittedName>
</protein>
<feature type="coiled-coil region" evidence="1">
    <location>
        <begin position="10"/>
        <end position="37"/>
    </location>
</feature>